<dbReference type="GO" id="GO:0016628">
    <property type="term" value="F:oxidoreductase activity, acting on the CH-CH group of donors, NAD or NADP as acceptor"/>
    <property type="evidence" value="ECO:0007669"/>
    <property type="project" value="InterPro"/>
</dbReference>
<evidence type="ECO:0000256" key="1">
    <source>
        <dbReference type="ARBA" id="ARBA00023002"/>
    </source>
</evidence>
<dbReference type="OrthoDB" id="9805663at2"/>
<keyword evidence="1" id="KW-0560">Oxidoreductase</keyword>
<feature type="domain" description="Enoyl reductase (ER)" evidence="2">
    <location>
        <begin position="19"/>
        <end position="333"/>
    </location>
</feature>
<dbReference type="AlphaFoldDB" id="A0A540WC67"/>
<evidence type="ECO:0000313" key="3">
    <source>
        <dbReference type="EMBL" id="TQF06606.1"/>
    </source>
</evidence>
<name>A0A540WC67_9ACTN</name>
<dbReference type="FunFam" id="3.40.50.720:FF:000121">
    <property type="entry name" value="Prostaglandin reductase 2"/>
    <property type="match status" value="1"/>
</dbReference>
<dbReference type="PANTHER" id="PTHR43205:SF7">
    <property type="entry name" value="PROSTAGLANDIN REDUCTASE 1"/>
    <property type="match status" value="1"/>
</dbReference>
<organism evidence="3 4">
    <name type="scientific">Kitasatospora acidiphila</name>
    <dbReference type="NCBI Taxonomy" id="2567942"/>
    <lineage>
        <taxon>Bacteria</taxon>
        <taxon>Bacillati</taxon>
        <taxon>Actinomycetota</taxon>
        <taxon>Actinomycetes</taxon>
        <taxon>Kitasatosporales</taxon>
        <taxon>Streptomycetaceae</taxon>
        <taxon>Kitasatospora</taxon>
    </lineage>
</organism>
<dbReference type="InterPro" id="IPR036291">
    <property type="entry name" value="NAD(P)-bd_dom_sf"/>
</dbReference>
<dbReference type="SUPFAM" id="SSF50129">
    <property type="entry name" value="GroES-like"/>
    <property type="match status" value="1"/>
</dbReference>
<proteinExistence type="predicted"/>
<dbReference type="Pfam" id="PF16884">
    <property type="entry name" value="ADH_N_2"/>
    <property type="match status" value="1"/>
</dbReference>
<dbReference type="CDD" id="cd05288">
    <property type="entry name" value="PGDH"/>
    <property type="match status" value="1"/>
</dbReference>
<dbReference type="InterPro" id="IPR041694">
    <property type="entry name" value="ADH_N_2"/>
</dbReference>
<sequence>MTRTIHAVHQVSRPQGAPTAENFAFVTEELAPLAEGTALVENLYFSVDPYMRQAMDEGPVAEGHWALDAPLEGRSLGRVIESRTPALAVGEIVGHRKAWRTHAVVTPDETRRIPDLAGVPLSAHLSAFGGTGLTAWVGLTRIARLQPGESIFVSAAAGGVGSAAGQLAKLIGAGRVIGSAGSPAKVKLATERLGYDVAFDYHDGPVMEQLRAAAPDGLDAYLDNVGGDHLEAAIERLRENGRIAWSGAIAQYNSTEAPAAPRNLFEVNLKALRMEGFLVRQHMDALPELYEFLAPHLASGRVVPEETVVEGFDRSVEAFLGLFRGENTGKMLVKVAD</sequence>
<evidence type="ECO:0000313" key="4">
    <source>
        <dbReference type="Proteomes" id="UP000319103"/>
    </source>
</evidence>
<dbReference type="PANTHER" id="PTHR43205">
    <property type="entry name" value="PROSTAGLANDIN REDUCTASE"/>
    <property type="match status" value="1"/>
</dbReference>
<dbReference type="InterPro" id="IPR013149">
    <property type="entry name" value="ADH-like_C"/>
</dbReference>
<dbReference type="InterPro" id="IPR011032">
    <property type="entry name" value="GroES-like_sf"/>
</dbReference>
<dbReference type="InterPro" id="IPR020843">
    <property type="entry name" value="ER"/>
</dbReference>
<evidence type="ECO:0000259" key="2">
    <source>
        <dbReference type="SMART" id="SM00829"/>
    </source>
</evidence>
<comment type="caution">
    <text evidence="3">The sequence shown here is derived from an EMBL/GenBank/DDBJ whole genome shotgun (WGS) entry which is preliminary data.</text>
</comment>
<dbReference type="Proteomes" id="UP000319103">
    <property type="component" value="Unassembled WGS sequence"/>
</dbReference>
<accession>A0A540WC67</accession>
<dbReference type="SMART" id="SM00829">
    <property type="entry name" value="PKS_ER"/>
    <property type="match status" value="1"/>
</dbReference>
<dbReference type="RefSeq" id="WP_141637020.1">
    <property type="nucleotide sequence ID" value="NZ_VIGB01000003.1"/>
</dbReference>
<dbReference type="Pfam" id="PF00107">
    <property type="entry name" value="ADH_zinc_N"/>
    <property type="match status" value="1"/>
</dbReference>
<keyword evidence="4" id="KW-1185">Reference proteome</keyword>
<dbReference type="Gene3D" id="3.90.180.10">
    <property type="entry name" value="Medium-chain alcohol dehydrogenases, catalytic domain"/>
    <property type="match status" value="1"/>
</dbReference>
<dbReference type="SUPFAM" id="SSF51735">
    <property type="entry name" value="NAD(P)-binding Rossmann-fold domains"/>
    <property type="match status" value="1"/>
</dbReference>
<protein>
    <submittedName>
        <fullName evidence="3">NADP-dependent oxidoreductase</fullName>
    </submittedName>
</protein>
<dbReference type="EMBL" id="VIGB01000003">
    <property type="protein sequence ID" value="TQF06606.1"/>
    <property type="molecule type" value="Genomic_DNA"/>
</dbReference>
<dbReference type="InterPro" id="IPR045010">
    <property type="entry name" value="MDR_fam"/>
</dbReference>
<gene>
    <name evidence="3" type="ORF">E6W39_35955</name>
</gene>
<reference evidence="3 4" key="1">
    <citation type="submission" date="2019-06" db="EMBL/GenBank/DDBJ databases">
        <title>Description of Kitasatospora acidophila sp. nov. isolated from pine grove soil, and reclassification of Streptomyces novaecaesareae to Kitasatospora novaeceasareae comb. nov.</title>
        <authorList>
            <person name="Kim M.J."/>
        </authorList>
    </citation>
    <scope>NUCLEOTIDE SEQUENCE [LARGE SCALE GENOMIC DNA]</scope>
    <source>
        <strain evidence="3 4">MMS16-CNU292</strain>
    </source>
</reference>
<dbReference type="Gene3D" id="3.40.50.720">
    <property type="entry name" value="NAD(P)-binding Rossmann-like Domain"/>
    <property type="match status" value="1"/>
</dbReference>